<evidence type="ECO:0000313" key="2">
    <source>
        <dbReference type="EMBL" id="RBI86388.1"/>
    </source>
</evidence>
<proteinExistence type="predicted"/>
<dbReference type="GO" id="GO:0004812">
    <property type="term" value="F:aminoacyl-tRNA ligase activity"/>
    <property type="evidence" value="ECO:0007669"/>
    <property type="project" value="UniProtKB-KW"/>
</dbReference>
<dbReference type="RefSeq" id="WP_113288625.1">
    <property type="nucleotide sequence ID" value="NZ_QNTQ01000005.1"/>
</dbReference>
<sequence length="73" mass="8214">MRILFALVVAALVVAGHVGLWTSDRVPAELKADLTRINATAWAVVLMPAGAVALWRRAQRRRGRERRNHDRTE</sequence>
<comment type="caution">
    <text evidence="2">The sequence shown here is derived from an EMBL/GenBank/DDBJ whole genome shotgun (WGS) entry which is preliminary data.</text>
</comment>
<dbReference type="Proteomes" id="UP000253370">
    <property type="component" value="Unassembled WGS sequence"/>
</dbReference>
<dbReference type="EMBL" id="QNTQ01000005">
    <property type="protein sequence ID" value="RBI86388.1"/>
    <property type="molecule type" value="Genomic_DNA"/>
</dbReference>
<keyword evidence="2" id="KW-0030">Aminoacyl-tRNA synthetase</keyword>
<accession>A0A365UCN8</accession>
<gene>
    <name evidence="2" type="ORF">DRV85_06480</name>
</gene>
<feature type="transmembrane region" description="Helical" evidence="1">
    <location>
        <begin position="39"/>
        <end position="58"/>
    </location>
</feature>
<protein>
    <submittedName>
        <fullName evidence="2">Phenylalanyl-tRNA synthetase subunit beta</fullName>
    </submittedName>
</protein>
<evidence type="ECO:0000256" key="1">
    <source>
        <dbReference type="SAM" id="Phobius"/>
    </source>
</evidence>
<keyword evidence="1" id="KW-0812">Transmembrane</keyword>
<dbReference type="OrthoDB" id="7875775at2"/>
<name>A0A365UCN8_9RHOB</name>
<keyword evidence="1" id="KW-0472">Membrane</keyword>
<evidence type="ECO:0000313" key="3">
    <source>
        <dbReference type="Proteomes" id="UP000253370"/>
    </source>
</evidence>
<keyword evidence="1" id="KW-1133">Transmembrane helix</keyword>
<keyword evidence="2" id="KW-0436">Ligase</keyword>
<keyword evidence="3" id="KW-1185">Reference proteome</keyword>
<organism evidence="2 3">
    <name type="scientific">Rhodosalinus halophilus</name>
    <dbReference type="NCBI Taxonomy" id="2259333"/>
    <lineage>
        <taxon>Bacteria</taxon>
        <taxon>Pseudomonadati</taxon>
        <taxon>Pseudomonadota</taxon>
        <taxon>Alphaproteobacteria</taxon>
        <taxon>Rhodobacterales</taxon>
        <taxon>Paracoccaceae</taxon>
        <taxon>Rhodosalinus</taxon>
    </lineage>
</organism>
<dbReference type="AlphaFoldDB" id="A0A365UCN8"/>
<reference evidence="2 3" key="1">
    <citation type="submission" date="2018-07" db="EMBL/GenBank/DDBJ databases">
        <title>Rhodosalinus sp. strain E84T genomic sequence and assembly.</title>
        <authorList>
            <person name="Liu Z.-W."/>
            <person name="Lu D.-C."/>
        </authorList>
    </citation>
    <scope>NUCLEOTIDE SEQUENCE [LARGE SCALE GENOMIC DNA]</scope>
    <source>
        <strain evidence="2 3">E84</strain>
    </source>
</reference>